<protein>
    <recommendedName>
        <fullName evidence="3">DDHD domain-containing protein</fullName>
    </recommendedName>
</protein>
<comment type="similarity">
    <text evidence="1">Belongs to the PA-PLA1 family.</text>
</comment>
<dbReference type="Pfam" id="PF02862">
    <property type="entry name" value="DDHD"/>
    <property type="match status" value="2"/>
</dbReference>
<dbReference type="Proteomes" id="UP000054324">
    <property type="component" value="Unassembled WGS sequence"/>
</dbReference>
<dbReference type="STRING" id="6198.A0A074ZQK1"/>
<feature type="compositionally biased region" description="Low complexity" evidence="2">
    <location>
        <begin position="484"/>
        <end position="496"/>
    </location>
</feature>
<dbReference type="PANTHER" id="PTHR23509:SF48">
    <property type="entry name" value="INTRACELLULAR PHOSPHOLIPASE A1"/>
    <property type="match status" value="1"/>
</dbReference>
<dbReference type="PANTHER" id="PTHR23509">
    <property type="entry name" value="PA-PL1 PHOSPHOLIPASE FAMILY"/>
    <property type="match status" value="1"/>
</dbReference>
<evidence type="ECO:0000313" key="5">
    <source>
        <dbReference type="Proteomes" id="UP000054324"/>
    </source>
</evidence>
<dbReference type="GO" id="GO:0004620">
    <property type="term" value="F:phospholipase activity"/>
    <property type="evidence" value="ECO:0007669"/>
    <property type="project" value="TreeGrafter"/>
</dbReference>
<dbReference type="SMART" id="SM01127">
    <property type="entry name" value="DDHD"/>
    <property type="match status" value="1"/>
</dbReference>
<evidence type="ECO:0000259" key="3">
    <source>
        <dbReference type="PROSITE" id="PS51043"/>
    </source>
</evidence>
<reference evidence="4 5" key="1">
    <citation type="submission" date="2013-11" db="EMBL/GenBank/DDBJ databases">
        <title>Opisthorchis viverrini - life in the bile duct.</title>
        <authorList>
            <person name="Young N.D."/>
            <person name="Nagarajan N."/>
            <person name="Lin S.J."/>
            <person name="Korhonen P.K."/>
            <person name="Jex A.R."/>
            <person name="Hall R.S."/>
            <person name="Safavi-Hemami H."/>
            <person name="Kaewkong W."/>
            <person name="Bertrand D."/>
            <person name="Gao S."/>
            <person name="Seet Q."/>
            <person name="Wongkham S."/>
            <person name="Teh B.T."/>
            <person name="Wongkham C."/>
            <person name="Intapan P.M."/>
            <person name="Maleewong W."/>
            <person name="Yang X."/>
            <person name="Hu M."/>
            <person name="Wang Z."/>
            <person name="Hofmann A."/>
            <person name="Sternberg P.W."/>
            <person name="Tan P."/>
            <person name="Wang J."/>
            <person name="Gasser R.B."/>
        </authorList>
    </citation>
    <scope>NUCLEOTIDE SEQUENCE [LARGE SCALE GENOMIC DNA]</scope>
</reference>
<keyword evidence="5" id="KW-1185">Reference proteome</keyword>
<feature type="domain" description="DDHD" evidence="3">
    <location>
        <begin position="427"/>
        <end position="794"/>
    </location>
</feature>
<dbReference type="EMBL" id="KL596679">
    <property type="protein sequence ID" value="KER29411.1"/>
    <property type="molecule type" value="Genomic_DNA"/>
</dbReference>
<gene>
    <name evidence="4" type="ORF">T265_03979</name>
</gene>
<accession>A0A074ZQK1</accession>
<dbReference type="InterPro" id="IPR057826">
    <property type="entry name" value="WWE_C20G8.02"/>
</dbReference>
<dbReference type="Pfam" id="PF23463">
    <property type="entry name" value="WWE_2"/>
    <property type="match status" value="1"/>
</dbReference>
<evidence type="ECO:0000313" key="4">
    <source>
        <dbReference type="EMBL" id="KER29411.1"/>
    </source>
</evidence>
<dbReference type="CTD" id="20318165"/>
<name>A0A074ZQK1_OPIVI</name>
<evidence type="ECO:0000256" key="1">
    <source>
        <dbReference type="ARBA" id="ARBA00038464"/>
    </source>
</evidence>
<feature type="region of interest" description="Disordered" evidence="2">
    <location>
        <begin position="452"/>
        <end position="497"/>
    </location>
</feature>
<sequence>MASCLTRDEIPVEAVRWFYGQGSHSLKWKRFRGADSINLERAFREQDGVTSAESGSARKIVVRGDLFEADVSKKLCSPIFWHGQRRSAVGTRGDWCTTPIERGVWFNKINWIPLDFDLASVIEEEHVSKVIPKLRMTKDEKSAKHRLHKFSHGNFSVTWMNNGDVYLITRSAEPFRHVKLQGDLSSVPISRGYRDFADPKDCRPPITHLCFVVHGIGQQLASVRHECSKLRKVLMKVARKRYPGLESSGQRLELIPVDWRSALNLNCGTLENITVGQMRPLRMYINNCFIDVLYYTSPVYRAEIMKSLSWELTRLFNTFLRNNPHFLQKGGQVSVFAHSLGTVIMHDILRYTDQQLAFVSPPVRQEQAPTTVAQKIANEIDKARSELFNLELKMLQHMSMDPQSPGSATTSQETYLSSFRRPASWKPLPQLAHLFLVGSPLGLFISLNSVPEPPPTTPNSATSSPSVPVQSSPRRRKRHNSITSQSSGSSECPESGVFDFGQPDPEALIPFHACRRVYNIFHSYDPIAYRLEPLLMRHYSRISPVVLPTVSQFFSKKTRRRIASMNAEGSECTLSASSTSGSMCTDSVLFGEGSSDGHVFFNETPQDLPGLSDSNTDSSDDDSTSFTEDCFSNRVYKRLSVVADAQIYKQHKSKTFKLFSRLVTRRSSNVTSLGPLLTPQRKKLECGEKRLLYRVDYEWQKSFSPWAVLGAHYSYWDSEELFSRLVTRRSSNVTSLGPLLTPQRKKLECGEKRLLYRVDYEWQKSFSPWAVLGAHYSYWDSEEVAFFMLYQIFGPPDTSND</sequence>
<dbReference type="OrthoDB" id="431378at2759"/>
<proteinExistence type="inferred from homology"/>
<dbReference type="AlphaFoldDB" id="A0A074ZQK1"/>
<dbReference type="InterPro" id="IPR058055">
    <property type="entry name" value="PA-PLA1"/>
</dbReference>
<feature type="compositionally biased region" description="Low complexity" evidence="2">
    <location>
        <begin position="458"/>
        <end position="472"/>
    </location>
</feature>
<dbReference type="GeneID" id="20318165"/>
<dbReference type="PROSITE" id="PS51043">
    <property type="entry name" value="DDHD"/>
    <property type="match status" value="1"/>
</dbReference>
<dbReference type="KEGG" id="ovi:T265_03979"/>
<dbReference type="GO" id="GO:0046872">
    <property type="term" value="F:metal ion binding"/>
    <property type="evidence" value="ECO:0007669"/>
    <property type="project" value="InterPro"/>
</dbReference>
<dbReference type="InterPro" id="IPR004177">
    <property type="entry name" value="DDHD_dom"/>
</dbReference>
<evidence type="ECO:0000256" key="2">
    <source>
        <dbReference type="SAM" id="MobiDB-lite"/>
    </source>
</evidence>
<dbReference type="GO" id="GO:0005737">
    <property type="term" value="C:cytoplasm"/>
    <property type="evidence" value="ECO:0007669"/>
    <property type="project" value="TreeGrafter"/>
</dbReference>
<dbReference type="RefSeq" id="XP_009166850.1">
    <property type="nucleotide sequence ID" value="XM_009168586.1"/>
</dbReference>
<organism evidence="4 5">
    <name type="scientific">Opisthorchis viverrini</name>
    <name type="common">Southeast Asian liver fluke</name>
    <dbReference type="NCBI Taxonomy" id="6198"/>
    <lineage>
        <taxon>Eukaryota</taxon>
        <taxon>Metazoa</taxon>
        <taxon>Spiralia</taxon>
        <taxon>Lophotrochozoa</taxon>
        <taxon>Platyhelminthes</taxon>
        <taxon>Trematoda</taxon>
        <taxon>Digenea</taxon>
        <taxon>Opisthorchiida</taxon>
        <taxon>Opisthorchiata</taxon>
        <taxon>Opisthorchiidae</taxon>
        <taxon>Opisthorchis</taxon>
    </lineage>
</organism>